<protein>
    <submittedName>
        <fullName evidence="1">Uncharacterized protein</fullName>
    </submittedName>
</protein>
<comment type="caution">
    <text evidence="1">The sequence shown here is derived from an EMBL/GenBank/DDBJ whole genome shotgun (WGS) entry which is preliminary data.</text>
</comment>
<dbReference type="AlphaFoldDB" id="A0AAP0LCY3"/>
<organism evidence="1 2">
    <name type="scientific">Stephania yunnanensis</name>
    <dbReference type="NCBI Taxonomy" id="152371"/>
    <lineage>
        <taxon>Eukaryota</taxon>
        <taxon>Viridiplantae</taxon>
        <taxon>Streptophyta</taxon>
        <taxon>Embryophyta</taxon>
        <taxon>Tracheophyta</taxon>
        <taxon>Spermatophyta</taxon>
        <taxon>Magnoliopsida</taxon>
        <taxon>Ranunculales</taxon>
        <taxon>Menispermaceae</taxon>
        <taxon>Menispermoideae</taxon>
        <taxon>Cissampelideae</taxon>
        <taxon>Stephania</taxon>
    </lineage>
</organism>
<reference evidence="1 2" key="1">
    <citation type="submission" date="2024-01" db="EMBL/GenBank/DDBJ databases">
        <title>Genome assemblies of Stephania.</title>
        <authorList>
            <person name="Yang L."/>
        </authorList>
    </citation>
    <scope>NUCLEOTIDE SEQUENCE [LARGE SCALE GENOMIC DNA]</scope>
    <source>
        <strain evidence="1">YNDBR</strain>
        <tissue evidence="1">Leaf</tissue>
    </source>
</reference>
<evidence type="ECO:0000313" key="1">
    <source>
        <dbReference type="EMBL" id="KAK9168853.1"/>
    </source>
</evidence>
<dbReference type="Proteomes" id="UP001420932">
    <property type="component" value="Unassembled WGS sequence"/>
</dbReference>
<proteinExistence type="predicted"/>
<sequence>MGKDTAIPRTLQNVRAVSMYIPAAISAAEKELINKAYGSTFKQLMKKLQFFSHSIHLHNDKITNCNRLSKPDNEIKLMIIHQGSQIVRIIKNFGSFVSSQTRVVNKSNPRPFHISREKGSVMVNDIYVER</sequence>
<evidence type="ECO:0000313" key="2">
    <source>
        <dbReference type="Proteomes" id="UP001420932"/>
    </source>
</evidence>
<name>A0AAP0LCY3_9MAGN</name>
<dbReference type="EMBL" id="JBBNAF010000001">
    <property type="protein sequence ID" value="KAK9168853.1"/>
    <property type="molecule type" value="Genomic_DNA"/>
</dbReference>
<gene>
    <name evidence="1" type="ORF">Syun_000993</name>
</gene>
<keyword evidence="2" id="KW-1185">Reference proteome</keyword>
<accession>A0AAP0LCY3</accession>